<name>A0A6G9YZ95_9NOCA</name>
<reference evidence="1 2" key="1">
    <citation type="journal article" date="2019" name="ACS Chem. Biol.">
        <title>Identification and Mobilization of a Cryptic Antibiotic Biosynthesis Gene Locus from a Human-Pathogenic Nocardia Isolate.</title>
        <authorList>
            <person name="Herisse M."/>
            <person name="Ishida K."/>
            <person name="Porter J.L."/>
            <person name="Howden B."/>
            <person name="Hertweck C."/>
            <person name="Stinear T.P."/>
            <person name="Pidot S.J."/>
        </authorList>
    </citation>
    <scope>NUCLEOTIDE SEQUENCE [LARGE SCALE GENOMIC DNA]</scope>
    <source>
        <strain evidence="1 2">AUSMDU00012715</strain>
    </source>
</reference>
<gene>
    <name evidence="1" type="ORF">F6W96_09950</name>
</gene>
<evidence type="ECO:0000313" key="2">
    <source>
        <dbReference type="Proteomes" id="UP000500953"/>
    </source>
</evidence>
<dbReference type="RefSeq" id="WP_167485895.1">
    <property type="nucleotide sequence ID" value="NZ_CP046173.1"/>
</dbReference>
<evidence type="ECO:0000313" key="1">
    <source>
        <dbReference type="EMBL" id="QIS18568.1"/>
    </source>
</evidence>
<organism evidence="1 2">
    <name type="scientific">Nocardia terpenica</name>
    <dbReference type="NCBI Taxonomy" id="455432"/>
    <lineage>
        <taxon>Bacteria</taxon>
        <taxon>Bacillati</taxon>
        <taxon>Actinomycetota</taxon>
        <taxon>Actinomycetes</taxon>
        <taxon>Mycobacteriales</taxon>
        <taxon>Nocardiaceae</taxon>
        <taxon>Nocardia</taxon>
    </lineage>
</organism>
<accession>A0A6G9YZ95</accession>
<sequence length="203" mass="22669">MQWIRIREVVEKVDEATVLGAVRRLFGPDAELGEHLHYTGRYIGLWHVVDELNGTGYASAQAEDISPTLELRESLVPGLYRTRDDRYIASMVKPQHVAKVGRTWALDHLGARTYWDSLEECQQEVYEIAARETSASTTHLLISTLEQLDDAVLPVGTVALLGTGIAAQKSDTGWYLADQSIAPWSDDELMEFAPITVLYRPGI</sequence>
<dbReference type="Proteomes" id="UP000500953">
    <property type="component" value="Chromosome"/>
</dbReference>
<protein>
    <submittedName>
        <fullName evidence="1">Uncharacterized protein</fullName>
    </submittedName>
</protein>
<proteinExistence type="predicted"/>
<dbReference type="AlphaFoldDB" id="A0A6G9YZ95"/>
<dbReference type="EMBL" id="CP046173">
    <property type="protein sequence ID" value="QIS18568.1"/>
    <property type="molecule type" value="Genomic_DNA"/>
</dbReference>